<evidence type="ECO:0000256" key="11">
    <source>
        <dbReference type="ARBA" id="ARBA00022968"/>
    </source>
</evidence>
<keyword evidence="7 17" id="KW-0808">Transferase</keyword>
<evidence type="ECO:0000256" key="12">
    <source>
        <dbReference type="ARBA" id="ARBA00022989"/>
    </source>
</evidence>
<feature type="compositionally biased region" description="Basic and acidic residues" evidence="18">
    <location>
        <begin position="146"/>
        <end position="170"/>
    </location>
</feature>
<comment type="similarity">
    <text evidence="4 17">Belongs to the glycosyltransferase 2 family. GalNAc-T subfamily.</text>
</comment>
<keyword evidence="8 17" id="KW-0812">Transmembrane</keyword>
<organism evidence="20">
    <name type="scientific">Oikopleura dioica</name>
    <name type="common">Tunicate</name>
    <dbReference type="NCBI Taxonomy" id="34765"/>
    <lineage>
        <taxon>Eukaryota</taxon>
        <taxon>Metazoa</taxon>
        <taxon>Chordata</taxon>
        <taxon>Tunicata</taxon>
        <taxon>Appendicularia</taxon>
        <taxon>Copelata</taxon>
        <taxon>Oikopleuridae</taxon>
        <taxon>Oikopleura</taxon>
    </lineage>
</organism>
<keyword evidence="12 17" id="KW-1133">Transmembrane helix</keyword>
<feature type="domain" description="Ricin B lectin" evidence="19">
    <location>
        <begin position="556"/>
        <end position="680"/>
    </location>
</feature>
<dbReference type="InterPro" id="IPR035992">
    <property type="entry name" value="Ricin_B-like_lectins"/>
</dbReference>
<name>E4WXD9_OIKDI</name>
<dbReference type="GO" id="GO:0004653">
    <property type="term" value="F:polypeptide N-acetylgalactosaminyltransferase activity"/>
    <property type="evidence" value="ECO:0007669"/>
    <property type="project" value="TreeGrafter"/>
</dbReference>
<dbReference type="Pfam" id="PF00535">
    <property type="entry name" value="Glycos_transf_2"/>
    <property type="match status" value="1"/>
</dbReference>
<dbReference type="AlphaFoldDB" id="E4WXD9"/>
<accession>E4WXD9</accession>
<keyword evidence="15 17" id="KW-1015">Disulfide bond</keyword>
<keyword evidence="6 17" id="KW-0328">Glycosyltransferase</keyword>
<evidence type="ECO:0000256" key="16">
    <source>
        <dbReference type="ARBA" id="ARBA00023211"/>
    </source>
</evidence>
<feature type="compositionally biased region" description="Basic and acidic residues" evidence="18">
    <location>
        <begin position="51"/>
        <end position="61"/>
    </location>
</feature>
<keyword evidence="11" id="KW-0735">Signal-anchor</keyword>
<evidence type="ECO:0000256" key="14">
    <source>
        <dbReference type="ARBA" id="ARBA00023136"/>
    </source>
</evidence>
<protein>
    <recommendedName>
        <fullName evidence="5 17">Polypeptide N-acetylgalactosaminyltransferase</fullName>
        <ecNumber evidence="17">2.4.1.-</ecNumber>
    </recommendedName>
    <alternativeName>
        <fullName evidence="17">Protein-UDP acetylgalactosaminyltransferase</fullName>
    </alternativeName>
</protein>
<dbReference type="InterPro" id="IPR001173">
    <property type="entry name" value="Glyco_trans_2-like"/>
</dbReference>
<keyword evidence="10 17" id="KW-0430">Lectin</keyword>
<evidence type="ECO:0000256" key="8">
    <source>
        <dbReference type="ARBA" id="ARBA00022692"/>
    </source>
</evidence>
<dbReference type="EC" id="2.4.1.-" evidence="17"/>
<dbReference type="InterPro" id="IPR029044">
    <property type="entry name" value="Nucleotide-diphossugar_trans"/>
</dbReference>
<evidence type="ECO:0000256" key="13">
    <source>
        <dbReference type="ARBA" id="ARBA00023034"/>
    </source>
</evidence>
<evidence type="ECO:0000256" key="18">
    <source>
        <dbReference type="SAM" id="MobiDB-lite"/>
    </source>
</evidence>
<dbReference type="Pfam" id="PF00652">
    <property type="entry name" value="Ricin_B_lectin"/>
    <property type="match status" value="1"/>
</dbReference>
<evidence type="ECO:0000256" key="1">
    <source>
        <dbReference type="ARBA" id="ARBA00001936"/>
    </source>
</evidence>
<evidence type="ECO:0000259" key="19">
    <source>
        <dbReference type="SMART" id="SM00458"/>
    </source>
</evidence>
<dbReference type="SUPFAM" id="SSF50370">
    <property type="entry name" value="Ricin B-like lectins"/>
    <property type="match status" value="1"/>
</dbReference>
<dbReference type="GO" id="GO:0000139">
    <property type="term" value="C:Golgi membrane"/>
    <property type="evidence" value="ECO:0007669"/>
    <property type="project" value="UniProtKB-SubCell"/>
</dbReference>
<comment type="pathway">
    <text evidence="3 17">Protein modification; protein glycosylation.</text>
</comment>
<evidence type="ECO:0000256" key="3">
    <source>
        <dbReference type="ARBA" id="ARBA00004922"/>
    </source>
</evidence>
<dbReference type="Proteomes" id="UP000001307">
    <property type="component" value="Unassembled WGS sequence"/>
</dbReference>
<evidence type="ECO:0000256" key="7">
    <source>
        <dbReference type="ARBA" id="ARBA00022679"/>
    </source>
</evidence>
<dbReference type="GO" id="GO:0006493">
    <property type="term" value="P:protein O-linked glycosylation"/>
    <property type="evidence" value="ECO:0007669"/>
    <property type="project" value="TreeGrafter"/>
</dbReference>
<keyword evidence="14 17" id="KW-0472">Membrane</keyword>
<keyword evidence="21" id="KW-1185">Reference proteome</keyword>
<proteinExistence type="inferred from homology"/>
<dbReference type="OrthoDB" id="6072411at2759"/>
<comment type="cofactor">
    <cofactor evidence="1 17">
        <name>Mn(2+)</name>
        <dbReference type="ChEBI" id="CHEBI:29035"/>
    </cofactor>
</comment>
<dbReference type="GO" id="GO:0046872">
    <property type="term" value="F:metal ion binding"/>
    <property type="evidence" value="ECO:0007669"/>
    <property type="project" value="UniProtKB-KW"/>
</dbReference>
<gene>
    <name evidence="20" type="ORF">GSOID_T00011573001</name>
</gene>
<keyword evidence="16 17" id="KW-0464">Manganese</keyword>
<dbReference type="Gene3D" id="2.80.10.50">
    <property type="match status" value="1"/>
</dbReference>
<dbReference type="EMBL" id="FN653018">
    <property type="protein sequence ID" value="CBY22031.1"/>
    <property type="molecule type" value="Genomic_DNA"/>
</dbReference>
<dbReference type="SUPFAM" id="SSF53448">
    <property type="entry name" value="Nucleotide-diphospho-sugar transferases"/>
    <property type="match status" value="1"/>
</dbReference>
<dbReference type="UniPathway" id="UPA00378"/>
<evidence type="ECO:0000256" key="6">
    <source>
        <dbReference type="ARBA" id="ARBA00022676"/>
    </source>
</evidence>
<evidence type="ECO:0000256" key="17">
    <source>
        <dbReference type="RuleBase" id="RU361242"/>
    </source>
</evidence>
<dbReference type="PROSITE" id="PS50231">
    <property type="entry name" value="RICIN_B_LECTIN"/>
    <property type="match status" value="1"/>
</dbReference>
<dbReference type="SMART" id="SM00458">
    <property type="entry name" value="RICIN"/>
    <property type="match status" value="1"/>
</dbReference>
<evidence type="ECO:0000256" key="4">
    <source>
        <dbReference type="ARBA" id="ARBA00005680"/>
    </source>
</evidence>
<keyword evidence="13 17" id="KW-0333">Golgi apparatus</keyword>
<comment type="subcellular location">
    <subcellularLocation>
        <location evidence="2 17">Golgi apparatus membrane</location>
        <topology evidence="2 17">Single-pass type II membrane protein</topology>
    </subcellularLocation>
</comment>
<feature type="region of interest" description="Disordered" evidence="18">
    <location>
        <begin position="141"/>
        <end position="174"/>
    </location>
</feature>
<evidence type="ECO:0000256" key="9">
    <source>
        <dbReference type="ARBA" id="ARBA00022723"/>
    </source>
</evidence>
<evidence type="ECO:0000313" key="20">
    <source>
        <dbReference type="EMBL" id="CBY22031.1"/>
    </source>
</evidence>
<dbReference type="PANTHER" id="PTHR11675:SF68">
    <property type="entry name" value="N-ACETYLGALACTOSAMINYLTRANSFERASE 7"/>
    <property type="match status" value="1"/>
</dbReference>
<dbReference type="CDD" id="cd23437">
    <property type="entry name" value="beta-trefoil_Ricin_GALNT7"/>
    <property type="match status" value="1"/>
</dbReference>
<dbReference type="InterPro" id="IPR045885">
    <property type="entry name" value="GalNAc-T"/>
</dbReference>
<evidence type="ECO:0000256" key="15">
    <source>
        <dbReference type="ARBA" id="ARBA00023157"/>
    </source>
</evidence>
<evidence type="ECO:0000256" key="2">
    <source>
        <dbReference type="ARBA" id="ARBA00004323"/>
    </source>
</evidence>
<dbReference type="InterPro" id="IPR000772">
    <property type="entry name" value="Ricin_B_lectin"/>
</dbReference>
<dbReference type="InParanoid" id="E4WXD9"/>
<feature type="transmembrane region" description="Helical" evidence="17">
    <location>
        <begin position="12"/>
        <end position="34"/>
    </location>
</feature>
<keyword evidence="9" id="KW-0479">Metal-binding</keyword>
<evidence type="ECO:0000256" key="5">
    <source>
        <dbReference type="ARBA" id="ARBA00012644"/>
    </source>
</evidence>
<dbReference type="GO" id="GO:0030246">
    <property type="term" value="F:carbohydrate binding"/>
    <property type="evidence" value="ECO:0007669"/>
    <property type="project" value="UniProtKB-KW"/>
</dbReference>
<dbReference type="PANTHER" id="PTHR11675">
    <property type="entry name" value="N-ACETYLGALACTOSAMINYLTRANSFERASE"/>
    <property type="match status" value="1"/>
</dbReference>
<feature type="region of interest" description="Disordered" evidence="18">
    <location>
        <begin position="45"/>
        <end position="76"/>
    </location>
</feature>
<evidence type="ECO:0000313" key="21">
    <source>
        <dbReference type="Proteomes" id="UP000001307"/>
    </source>
</evidence>
<evidence type="ECO:0000256" key="10">
    <source>
        <dbReference type="ARBA" id="ARBA00022734"/>
    </source>
</evidence>
<reference evidence="20" key="1">
    <citation type="journal article" date="2010" name="Science">
        <title>Plasticity of animal genome architecture unmasked by rapid evolution of a pelagic tunicate.</title>
        <authorList>
            <person name="Denoeud F."/>
            <person name="Henriet S."/>
            <person name="Mungpakdee S."/>
            <person name="Aury J.M."/>
            <person name="Da Silva C."/>
            <person name="Brinkmann H."/>
            <person name="Mikhaleva J."/>
            <person name="Olsen L.C."/>
            <person name="Jubin C."/>
            <person name="Canestro C."/>
            <person name="Bouquet J.M."/>
            <person name="Danks G."/>
            <person name="Poulain J."/>
            <person name="Campsteijn C."/>
            <person name="Adamski M."/>
            <person name="Cross I."/>
            <person name="Yadetie F."/>
            <person name="Muffato M."/>
            <person name="Louis A."/>
            <person name="Butcher S."/>
            <person name="Tsagkogeorga G."/>
            <person name="Konrad A."/>
            <person name="Singh S."/>
            <person name="Jensen M.F."/>
            <person name="Cong E.H."/>
            <person name="Eikeseth-Otteraa H."/>
            <person name="Noel B."/>
            <person name="Anthouard V."/>
            <person name="Porcel B.M."/>
            <person name="Kachouri-Lafond R."/>
            <person name="Nishino A."/>
            <person name="Ugolini M."/>
            <person name="Chourrout P."/>
            <person name="Nishida H."/>
            <person name="Aasland R."/>
            <person name="Huzurbazar S."/>
            <person name="Westhof E."/>
            <person name="Delsuc F."/>
            <person name="Lehrach H."/>
            <person name="Reinhardt R."/>
            <person name="Weissenbach J."/>
            <person name="Roy S.W."/>
            <person name="Artiguenave F."/>
            <person name="Postlethwait J.H."/>
            <person name="Manak J.R."/>
            <person name="Thompson E.M."/>
            <person name="Jaillon O."/>
            <person name="Du Pasquier L."/>
            <person name="Boudinot P."/>
            <person name="Liberles D.A."/>
            <person name="Volff J.N."/>
            <person name="Philippe H."/>
            <person name="Lenhard B."/>
            <person name="Roest Crollius H."/>
            <person name="Wincker P."/>
            <person name="Chourrout D."/>
        </authorList>
    </citation>
    <scope>NUCLEOTIDE SEQUENCE [LARGE SCALE GENOMIC DNA]</scope>
</reference>
<dbReference type="CDD" id="cd02510">
    <property type="entry name" value="pp-GalNAc-T"/>
    <property type="match status" value="1"/>
</dbReference>
<sequence length="685" mass="78130">MRTVRIRTGSAIRLVVVFLVVLCLLYTVVFPSGFSSETKEAKKAKKHAKHHSAEDKNKEYPDFGGVKGSEPKDPLDIDRKVLPDRHESELEFPHIGGNEVDFNEKRNAPEVVKKSGRKPETMKTWDGRTVTLVGRGIDEEVPEPFYRSDGKPGNWEDRPHVDESGHDGPGEHGAAVHTLPEEEEQVKEIIKTFGFNLVNSDKISMDRLPKDLRDKECINIDYPEKLPMVSVVVVFHNEGWGPLVRTFHSVVNRTPPELLGEIVIIDDGSVIKDKPHLGDPLEEYIKRWDGKVKLYRNARREGLIRARSIGAQHAIFEVLVFLDAHCEAGYNWLPPLIAPIARNDRISTVPLIDSIDGQRYTFSGQAGGDHNGRAQGGWEWNFLWKRYPLPKKEAEKLSHGTEMYPSPAMAGGLFAINREHFNNVGMYDPGLEIWGGEQYEISYKLWMCGGGVYFVPCSRVGHVYRLEGWGGNPPPEYVPSNPSFRNYRRVIEVWWDDWTKYFYWNRPELQKLPYGDISEQVKFRHDHCPYNFTWMMEEIAYGITDMYDAPNELLAWGEIRGKGSNICVDSMGHKDNDGPAEAWYCHKQGGNQLFRIHAGGFIAQNLQCIYPASDNSKMNIHQCEKVNSPSNAWKFNLDTDGTFQYKGKCLTRPKDKDKPVGPLTIEDCRPGDEYQLWEVNEEAVL</sequence>
<dbReference type="Gene3D" id="3.90.550.10">
    <property type="entry name" value="Spore Coat Polysaccharide Biosynthesis Protein SpsA, Chain A"/>
    <property type="match status" value="1"/>
</dbReference>